<dbReference type="Proteomes" id="UP001060170">
    <property type="component" value="Chromosome 15"/>
</dbReference>
<organism evidence="1 2">
    <name type="scientific">Puccinia striiformis f. sp. tritici</name>
    <dbReference type="NCBI Taxonomy" id="168172"/>
    <lineage>
        <taxon>Eukaryota</taxon>
        <taxon>Fungi</taxon>
        <taxon>Dikarya</taxon>
        <taxon>Basidiomycota</taxon>
        <taxon>Pucciniomycotina</taxon>
        <taxon>Pucciniomycetes</taxon>
        <taxon>Pucciniales</taxon>
        <taxon>Pucciniaceae</taxon>
        <taxon>Puccinia</taxon>
    </lineage>
</organism>
<protein>
    <submittedName>
        <fullName evidence="1">Uncharacterized protein</fullName>
    </submittedName>
</protein>
<reference evidence="2" key="1">
    <citation type="journal article" date="2018" name="BMC Genomics">
        <title>Genomic insights into host adaptation between the wheat stripe rust pathogen (Puccinia striiformis f. sp. tritici) and the barley stripe rust pathogen (Puccinia striiformis f. sp. hordei).</title>
        <authorList>
            <person name="Xia C."/>
            <person name="Wang M."/>
            <person name="Yin C."/>
            <person name="Cornejo O.E."/>
            <person name="Hulbert S.H."/>
            <person name="Chen X."/>
        </authorList>
    </citation>
    <scope>NUCLEOTIDE SEQUENCE [LARGE SCALE GENOMIC DNA]</scope>
    <source>
        <strain evidence="2">93-210</strain>
    </source>
</reference>
<evidence type="ECO:0000313" key="2">
    <source>
        <dbReference type="Proteomes" id="UP001060170"/>
    </source>
</evidence>
<name>A0ACC0DW95_9BASI</name>
<proteinExistence type="predicted"/>
<gene>
    <name evidence="1" type="ORF">MJO28_014669</name>
</gene>
<comment type="caution">
    <text evidence="1">The sequence shown here is derived from an EMBL/GenBank/DDBJ whole genome shotgun (WGS) entry which is preliminary data.</text>
</comment>
<accession>A0ACC0DW95</accession>
<sequence>MLTQNTIPFPVVSTSEGSTTYSTKKVQYQNSFFASSLIETTLFNHNGNMKDTYTSKPAVEFFIPPPPNSSVTVLSPLPPSAFNRIMEAIRPSPQSASMHEVYSDGSSSPPHQPPTLSIPTSSSLNVAPLTSSHPSASWTSTQAPLPLPDAPVAPLPATQDPTPTAGAPSSPTQATSLKIESSQSAYLVFFWPLPSPSETARVFARSSNLSTAKFDLTNLPATELDTSLPRAAPAPTSSVWSVKRKSKFDKLNVPNSEGCFTRSKQKQEAKALDEPDSR</sequence>
<reference evidence="2" key="2">
    <citation type="journal article" date="2018" name="Mol. Plant Microbe Interact.">
        <title>Genome sequence resources for the wheat stripe rust pathogen (Puccinia striiformis f. sp. tritici) and the barley stripe rust pathogen (Puccinia striiformis f. sp. hordei).</title>
        <authorList>
            <person name="Xia C."/>
            <person name="Wang M."/>
            <person name="Yin C."/>
            <person name="Cornejo O.E."/>
            <person name="Hulbert S.H."/>
            <person name="Chen X."/>
        </authorList>
    </citation>
    <scope>NUCLEOTIDE SEQUENCE [LARGE SCALE GENOMIC DNA]</scope>
    <source>
        <strain evidence="2">93-210</strain>
    </source>
</reference>
<keyword evidence="2" id="KW-1185">Reference proteome</keyword>
<dbReference type="EMBL" id="CM045879">
    <property type="protein sequence ID" value="KAI7939090.1"/>
    <property type="molecule type" value="Genomic_DNA"/>
</dbReference>
<evidence type="ECO:0000313" key="1">
    <source>
        <dbReference type="EMBL" id="KAI7939090.1"/>
    </source>
</evidence>
<reference evidence="1 2" key="3">
    <citation type="journal article" date="2022" name="Microbiol. Spectr.">
        <title>Folding features and dynamics of 3D genome architecture in plant fungal pathogens.</title>
        <authorList>
            <person name="Xia C."/>
        </authorList>
    </citation>
    <scope>NUCLEOTIDE SEQUENCE [LARGE SCALE GENOMIC DNA]</scope>
    <source>
        <strain evidence="1 2">93-210</strain>
    </source>
</reference>